<comment type="subcellular location">
    <subcellularLocation>
        <location evidence="1">Membrane</location>
        <topology evidence="1">Multi-pass membrane protein</topology>
    </subcellularLocation>
</comment>
<accession>A0A1H2SUH6</accession>
<evidence type="ECO:0000256" key="5">
    <source>
        <dbReference type="ARBA" id="ARBA00023136"/>
    </source>
</evidence>
<dbReference type="GO" id="GO:0045259">
    <property type="term" value="C:proton-transporting ATP synthase complex"/>
    <property type="evidence" value="ECO:0007669"/>
    <property type="project" value="InterPro"/>
</dbReference>
<dbReference type="EMBL" id="FNNZ01000003">
    <property type="protein sequence ID" value="SDW35177.1"/>
    <property type="molecule type" value="Genomic_DNA"/>
</dbReference>
<evidence type="ECO:0000256" key="7">
    <source>
        <dbReference type="ARBA" id="ARBA00032887"/>
    </source>
</evidence>
<dbReference type="RefSeq" id="WP_093028707.1">
    <property type="nucleotide sequence ID" value="NZ_FNNZ01000003.1"/>
</dbReference>
<dbReference type="InterPro" id="IPR000454">
    <property type="entry name" value="ATP_synth_F0_csu"/>
</dbReference>
<keyword evidence="11" id="KW-1185">Reference proteome</keyword>
<keyword evidence="4 8" id="KW-1133">Transmembrane helix</keyword>
<dbReference type="Proteomes" id="UP000198816">
    <property type="component" value="Unassembled WGS sequence"/>
</dbReference>
<dbReference type="InterPro" id="IPR035921">
    <property type="entry name" value="F/V-ATP_Csub_sf"/>
</dbReference>
<feature type="domain" description="V-ATPase proteolipid subunit C-like" evidence="9">
    <location>
        <begin position="87"/>
        <end position="146"/>
    </location>
</feature>
<organism evidence="10 11">
    <name type="scientific">Thiocapsa roseopersicina</name>
    <dbReference type="NCBI Taxonomy" id="1058"/>
    <lineage>
        <taxon>Bacteria</taxon>
        <taxon>Pseudomonadati</taxon>
        <taxon>Pseudomonadota</taxon>
        <taxon>Gammaproteobacteria</taxon>
        <taxon>Chromatiales</taxon>
        <taxon>Chromatiaceae</taxon>
        <taxon>Thiocapsa</taxon>
    </lineage>
</organism>
<dbReference type="Pfam" id="PF00137">
    <property type="entry name" value="ATP-synt_C"/>
    <property type="match status" value="1"/>
</dbReference>
<dbReference type="GO" id="GO:0015078">
    <property type="term" value="F:proton transmembrane transporter activity"/>
    <property type="evidence" value="ECO:0007669"/>
    <property type="project" value="InterPro"/>
</dbReference>
<evidence type="ECO:0000256" key="8">
    <source>
        <dbReference type="SAM" id="Phobius"/>
    </source>
</evidence>
<dbReference type="CDD" id="cd18120">
    <property type="entry name" value="ATP-synt_Vo_Ao_c"/>
    <property type="match status" value="1"/>
</dbReference>
<comment type="similarity">
    <text evidence="2">Belongs to the ATPase C chain family.</text>
</comment>
<feature type="transmembrane region" description="Helical" evidence="8">
    <location>
        <begin position="6"/>
        <end position="24"/>
    </location>
</feature>
<evidence type="ECO:0000313" key="10">
    <source>
        <dbReference type="EMBL" id="SDW35177.1"/>
    </source>
</evidence>
<dbReference type="GO" id="GO:0015986">
    <property type="term" value="P:proton motive force-driven ATP synthesis"/>
    <property type="evidence" value="ECO:0007669"/>
    <property type="project" value="InterPro"/>
</dbReference>
<dbReference type="AlphaFoldDB" id="A0A1H2SUH6"/>
<dbReference type="GO" id="GO:0033177">
    <property type="term" value="C:proton-transporting two-sector ATPase complex, proton-transporting domain"/>
    <property type="evidence" value="ECO:0007669"/>
    <property type="project" value="InterPro"/>
</dbReference>
<sequence length="150" mass="15494">MYWLVALMTFAVLGLILLGLMLEFRPQLATRSRPWYKPAMATQLVVFVGAQLGLLVFGINDVFAVEPGAEGIAAAGEMSVGMGLAIIGAGIPTALSTIGAGIAVGPIGAASLAAITEKPENLGRTLIYLGLAEGIAIYGLVISILLLNRI</sequence>
<evidence type="ECO:0000256" key="3">
    <source>
        <dbReference type="ARBA" id="ARBA00022692"/>
    </source>
</evidence>
<dbReference type="OrthoDB" id="5771683at2"/>
<feature type="transmembrane region" description="Helical" evidence="8">
    <location>
        <begin position="127"/>
        <end position="147"/>
    </location>
</feature>
<dbReference type="PRINTS" id="PR00124">
    <property type="entry name" value="ATPASEC"/>
</dbReference>
<dbReference type="STRING" id="1058.SAMN05421783_103150"/>
<feature type="transmembrane region" description="Helical" evidence="8">
    <location>
        <begin position="44"/>
        <end position="65"/>
    </location>
</feature>
<evidence type="ECO:0000256" key="1">
    <source>
        <dbReference type="ARBA" id="ARBA00004141"/>
    </source>
</evidence>
<reference evidence="11" key="1">
    <citation type="submission" date="2016-10" db="EMBL/GenBank/DDBJ databases">
        <authorList>
            <person name="Varghese N."/>
            <person name="Submissions S."/>
        </authorList>
    </citation>
    <scope>NUCLEOTIDE SEQUENCE [LARGE SCALE GENOMIC DNA]</scope>
    <source>
        <strain evidence="11">DSM 217</strain>
    </source>
</reference>
<evidence type="ECO:0000256" key="2">
    <source>
        <dbReference type="ARBA" id="ARBA00006704"/>
    </source>
</evidence>
<dbReference type="InterPro" id="IPR002379">
    <property type="entry name" value="ATPase_proteolipid_c-like_dom"/>
</dbReference>
<keyword evidence="3 8" id="KW-0812">Transmembrane</keyword>
<dbReference type="SUPFAM" id="SSF81333">
    <property type="entry name" value="F1F0 ATP synthase subunit C"/>
    <property type="match status" value="1"/>
</dbReference>
<dbReference type="Gene3D" id="1.20.120.610">
    <property type="entry name" value="lithium bound rotor ring of v- atpase"/>
    <property type="match status" value="1"/>
</dbReference>
<evidence type="ECO:0000313" key="11">
    <source>
        <dbReference type="Proteomes" id="UP000198816"/>
    </source>
</evidence>
<keyword evidence="5 8" id="KW-0472">Membrane</keyword>
<evidence type="ECO:0000256" key="4">
    <source>
        <dbReference type="ARBA" id="ARBA00022989"/>
    </source>
</evidence>
<gene>
    <name evidence="10" type="ORF">SAMN05421783_103150</name>
</gene>
<evidence type="ECO:0000259" key="9">
    <source>
        <dbReference type="Pfam" id="PF00137"/>
    </source>
</evidence>
<proteinExistence type="inferred from homology"/>
<name>A0A1H2SUH6_THIRO</name>
<protein>
    <recommendedName>
        <fullName evidence="6">ATP synthase F(0) sector subunit c</fullName>
    </recommendedName>
    <alternativeName>
        <fullName evidence="7">F-type ATPase subunit c</fullName>
    </alternativeName>
</protein>
<evidence type="ECO:0000256" key="6">
    <source>
        <dbReference type="ARBA" id="ARBA00032200"/>
    </source>
</evidence>